<keyword evidence="8" id="KW-0479">Metal-binding</keyword>
<dbReference type="AlphaFoldDB" id="D8PUF4"/>
<evidence type="ECO:0000256" key="11">
    <source>
        <dbReference type="ARBA" id="ARBA00035113"/>
    </source>
</evidence>
<dbReference type="PROSITE" id="PS50089">
    <property type="entry name" value="ZF_RING_2"/>
    <property type="match status" value="1"/>
</dbReference>
<dbReference type="CDD" id="cd16615">
    <property type="entry name" value="RING-HC_ZNF598"/>
    <property type="match status" value="1"/>
</dbReference>
<evidence type="ECO:0000256" key="12">
    <source>
        <dbReference type="PROSITE-ProRule" id="PRU00175"/>
    </source>
</evidence>
<proteinExistence type="inferred from homology"/>
<dbReference type="EMBL" id="GL377303">
    <property type="protein sequence ID" value="EFI99894.1"/>
    <property type="molecule type" value="Genomic_DNA"/>
</dbReference>
<name>D8PUF4_SCHCM</name>
<dbReference type="PANTHER" id="PTHR22938:SF0">
    <property type="entry name" value="E3 UBIQUITIN-PROTEIN LIGASE ZNF598"/>
    <property type="match status" value="1"/>
</dbReference>
<keyword evidence="16" id="KW-1185">Reference proteome</keyword>
<dbReference type="InterPro" id="IPR057634">
    <property type="entry name" value="PAH_ZNF598/HEL2"/>
</dbReference>
<evidence type="ECO:0000313" key="15">
    <source>
        <dbReference type="EMBL" id="EFI99894.1"/>
    </source>
</evidence>
<dbReference type="KEGG" id="scm:SCHCO_02683529"/>
<accession>D8PUF4</accession>
<comment type="catalytic activity">
    <reaction evidence="1">
        <text>S-ubiquitinyl-[E2 ubiquitin-conjugating enzyme]-L-cysteine + [acceptor protein]-L-lysine = [E2 ubiquitin-conjugating enzyme]-L-cysteine + N(6)-ubiquitinyl-[acceptor protein]-L-lysine.</text>
        <dbReference type="EC" id="2.3.2.27"/>
    </reaction>
</comment>
<evidence type="ECO:0000256" key="8">
    <source>
        <dbReference type="ARBA" id="ARBA00022723"/>
    </source>
</evidence>
<dbReference type="InterPro" id="IPR013087">
    <property type="entry name" value="Znf_C2H2_type"/>
</dbReference>
<evidence type="ECO:0000256" key="10">
    <source>
        <dbReference type="ARBA" id="ARBA00022833"/>
    </source>
</evidence>
<evidence type="ECO:0000256" key="9">
    <source>
        <dbReference type="ARBA" id="ARBA00022771"/>
    </source>
</evidence>
<dbReference type="OMA" id="AHEHTLH"/>
<dbReference type="Pfam" id="PF23230">
    <property type="entry name" value="zf-C2H2_13"/>
    <property type="match status" value="1"/>
</dbReference>
<dbReference type="InParanoid" id="D8PUF4"/>
<dbReference type="RefSeq" id="XP_003034797.1">
    <property type="nucleotide sequence ID" value="XM_003034751.1"/>
</dbReference>
<evidence type="ECO:0000256" key="7">
    <source>
        <dbReference type="ARBA" id="ARBA00022679"/>
    </source>
</evidence>
<comment type="pathway">
    <text evidence="3">Protein modification; protein ubiquitination.</text>
</comment>
<evidence type="ECO:0000256" key="3">
    <source>
        <dbReference type="ARBA" id="ARBA00004906"/>
    </source>
</evidence>
<keyword evidence="10" id="KW-0862">Zinc</keyword>
<dbReference type="STRING" id="578458.D8PUF4"/>
<dbReference type="OrthoDB" id="3838338at2759"/>
<comment type="similarity">
    <text evidence="11">Belongs to the ZNF598/HEL2 family.</text>
</comment>
<dbReference type="SMART" id="SM00355">
    <property type="entry name" value="ZnF_C2H2"/>
    <property type="match status" value="4"/>
</dbReference>
<dbReference type="Pfam" id="PF25447">
    <property type="entry name" value="RING_ZNF598"/>
    <property type="match status" value="1"/>
</dbReference>
<feature type="compositionally biased region" description="Low complexity" evidence="13">
    <location>
        <begin position="1"/>
        <end position="19"/>
    </location>
</feature>
<dbReference type="FunCoup" id="D8PUF4">
    <property type="interactions" value="72"/>
</dbReference>
<feature type="region of interest" description="Disordered" evidence="13">
    <location>
        <begin position="1"/>
        <end position="67"/>
    </location>
</feature>
<feature type="compositionally biased region" description="Polar residues" evidence="13">
    <location>
        <begin position="689"/>
        <end position="704"/>
    </location>
</feature>
<keyword evidence="6" id="KW-0597">Phosphoprotein</keyword>
<dbReference type="PANTHER" id="PTHR22938">
    <property type="entry name" value="ZINC FINGER PROTEIN 598"/>
    <property type="match status" value="1"/>
</dbReference>
<keyword evidence="9 12" id="KW-0863">Zinc-finger</keyword>
<evidence type="ECO:0000259" key="14">
    <source>
        <dbReference type="PROSITE" id="PS50089"/>
    </source>
</evidence>
<dbReference type="GO" id="GO:0005737">
    <property type="term" value="C:cytoplasm"/>
    <property type="evidence" value="ECO:0007669"/>
    <property type="project" value="UniProtKB-SubCell"/>
</dbReference>
<dbReference type="HOGENOM" id="CLU_008515_0_0_1"/>
<dbReference type="EC" id="2.3.2.27" evidence="4"/>
<keyword evidence="5" id="KW-0963">Cytoplasm</keyword>
<evidence type="ECO:0000256" key="4">
    <source>
        <dbReference type="ARBA" id="ARBA00012483"/>
    </source>
</evidence>
<dbReference type="InterPro" id="IPR056437">
    <property type="entry name" value="Znf-C2H2_ZNF598/HEL2"/>
</dbReference>
<comment type="subcellular location">
    <subcellularLocation>
        <location evidence="2">Cytoplasm</location>
    </subcellularLocation>
</comment>
<evidence type="ECO:0000256" key="6">
    <source>
        <dbReference type="ARBA" id="ARBA00022553"/>
    </source>
</evidence>
<sequence length="765" mass="82851">MSTTQTQTQANANAAGAKQGSKRNRRGGASRNKQNKQAPSDAPAKDEQPAEDNAQATSSPAAGAEEPDQDVPVCFICAEPVKYYAVSACNHRTCHVCSLRLRALYKRTDCTFCKDPQPSVIFTTSPDAPFLAFKPEDIPYKDARLAISCETQEMLEESLILLRFNCPDDTCDYIGKGWADLKLHVRATHGKLMCDLCIRSKKVFSHEHVLYPPNVLPLHLPSMYHKINQRAMPKEQIEGGVHPMCEFCRECFFSDDELYQHMRQNHEECFVCKRNEIQHQYFKNYEALEKHFNDDHYPCHQSECQARKFVVFGSALDLQAHMVDEHGSTMSARDIKDARRVTTGFDFEEVPGAGGRRRGQRDGNRAREPPPQQQQPAAGPSRPNRRQGFGGSLTADGTTPNNTPNNPTPTPVQRPATPPRTDIDPATLARHQELMNRINAYAANPSHAVPAVKFAIRSYRANESSARDLISTVWNVLDNHLEHTASIISGFVDILDDEEKRQDLLTSWKGFEVEQKRQFPDLVPSAVGEGYAAVSSGRVLNAKHSTAAQVNSRQVLDRVAQAASSSGPRAPPPRGVQQRYVPGAAPPPRQVPGSAPRPAAESFPSLQQTTGAGPSRAGNNGIRPTPWSPSAAGKVRAPPTEQVRSVPGPGAHIPTSRRANGNAGPKLSKEGFPELKGSGSGKAAKPPVSGNQSLKNILGQTSAPAVSAWSAGGGEDSTPGSGTATPAVEPEDGTQEEGGASGGGGKKKGKGKQKQTLFKLGSFPT</sequence>
<evidence type="ECO:0000256" key="13">
    <source>
        <dbReference type="SAM" id="MobiDB-lite"/>
    </source>
</evidence>
<dbReference type="GO" id="GO:0043022">
    <property type="term" value="F:ribosome binding"/>
    <property type="evidence" value="ECO:0007669"/>
    <property type="project" value="TreeGrafter"/>
</dbReference>
<organism evidence="16">
    <name type="scientific">Schizophyllum commune (strain H4-8 / FGSC 9210)</name>
    <name type="common">Split gill fungus</name>
    <dbReference type="NCBI Taxonomy" id="578458"/>
    <lineage>
        <taxon>Eukaryota</taxon>
        <taxon>Fungi</taxon>
        <taxon>Dikarya</taxon>
        <taxon>Basidiomycota</taxon>
        <taxon>Agaricomycotina</taxon>
        <taxon>Agaricomycetes</taxon>
        <taxon>Agaricomycetidae</taxon>
        <taxon>Agaricales</taxon>
        <taxon>Schizophyllaceae</taxon>
        <taxon>Schizophyllum</taxon>
    </lineage>
</organism>
<protein>
    <recommendedName>
        <fullName evidence="4">RING-type E3 ubiquitin transferase</fullName>
        <ecNumber evidence="4">2.3.2.27</ecNumber>
    </recommendedName>
</protein>
<dbReference type="InterPro" id="IPR001841">
    <property type="entry name" value="Znf_RING"/>
</dbReference>
<feature type="region of interest" description="Disordered" evidence="13">
    <location>
        <begin position="344"/>
        <end position="424"/>
    </location>
</feature>
<evidence type="ECO:0000256" key="1">
    <source>
        <dbReference type="ARBA" id="ARBA00000900"/>
    </source>
</evidence>
<dbReference type="eggNOG" id="KOG2231">
    <property type="taxonomic scope" value="Eukaryota"/>
</dbReference>
<dbReference type="Pfam" id="PF23202">
    <property type="entry name" value="PAH_ZNF598"/>
    <property type="match status" value="1"/>
</dbReference>
<dbReference type="GO" id="GO:0008270">
    <property type="term" value="F:zinc ion binding"/>
    <property type="evidence" value="ECO:0007669"/>
    <property type="project" value="UniProtKB-KW"/>
</dbReference>
<dbReference type="InterPro" id="IPR041888">
    <property type="entry name" value="RING-HC_ZNF598/HEL2"/>
</dbReference>
<dbReference type="Proteomes" id="UP000007431">
    <property type="component" value="Unassembled WGS sequence"/>
</dbReference>
<dbReference type="PROSITE" id="PS00028">
    <property type="entry name" value="ZINC_FINGER_C2H2_1"/>
    <property type="match status" value="1"/>
</dbReference>
<feature type="domain" description="RING-type" evidence="14">
    <location>
        <begin position="74"/>
        <end position="114"/>
    </location>
</feature>
<evidence type="ECO:0000256" key="5">
    <source>
        <dbReference type="ARBA" id="ARBA00022490"/>
    </source>
</evidence>
<evidence type="ECO:0000313" key="16">
    <source>
        <dbReference type="Proteomes" id="UP000007431"/>
    </source>
</evidence>
<feature type="compositionally biased region" description="Pro residues" evidence="13">
    <location>
        <begin position="406"/>
        <end position="418"/>
    </location>
</feature>
<reference evidence="15 16" key="1">
    <citation type="journal article" date="2010" name="Nat. Biotechnol.">
        <title>Genome sequence of the model mushroom Schizophyllum commune.</title>
        <authorList>
            <person name="Ohm R.A."/>
            <person name="de Jong J.F."/>
            <person name="Lugones L.G."/>
            <person name="Aerts A."/>
            <person name="Kothe E."/>
            <person name="Stajich J.E."/>
            <person name="de Vries R.P."/>
            <person name="Record E."/>
            <person name="Levasseur A."/>
            <person name="Baker S.E."/>
            <person name="Bartholomew K.A."/>
            <person name="Coutinho P.M."/>
            <person name="Erdmann S."/>
            <person name="Fowler T.J."/>
            <person name="Gathman A.C."/>
            <person name="Lombard V."/>
            <person name="Henrissat B."/>
            <person name="Knabe N."/>
            <person name="Kuees U."/>
            <person name="Lilly W.W."/>
            <person name="Lindquist E."/>
            <person name="Lucas S."/>
            <person name="Magnuson J.K."/>
            <person name="Piumi F."/>
            <person name="Raudaskoski M."/>
            <person name="Salamov A."/>
            <person name="Schmutz J."/>
            <person name="Schwarze F.W.M.R."/>
            <person name="vanKuyk P.A."/>
            <person name="Horton J.S."/>
            <person name="Grigoriev I.V."/>
            <person name="Woesten H.A.B."/>
        </authorList>
    </citation>
    <scope>NUCLEOTIDE SEQUENCE [LARGE SCALE GENOMIC DNA]</scope>
    <source>
        <strain evidence="16">H4-8 / FGSC 9210</strain>
    </source>
</reference>
<dbReference type="InterPro" id="IPR044288">
    <property type="entry name" value="ZNF598/HEL2"/>
</dbReference>
<dbReference type="GO" id="GO:0016567">
    <property type="term" value="P:protein ubiquitination"/>
    <property type="evidence" value="ECO:0007669"/>
    <property type="project" value="TreeGrafter"/>
</dbReference>
<keyword evidence="7" id="KW-0808">Transferase</keyword>
<feature type="region of interest" description="Disordered" evidence="13">
    <location>
        <begin position="558"/>
        <end position="765"/>
    </location>
</feature>
<dbReference type="GeneID" id="9595245"/>
<gene>
    <name evidence="15" type="ORF">SCHCODRAFT_65239</name>
</gene>
<dbReference type="VEuPathDB" id="FungiDB:SCHCODRAFT_02683529"/>
<dbReference type="GO" id="GO:0061630">
    <property type="term" value="F:ubiquitin protein ligase activity"/>
    <property type="evidence" value="ECO:0007669"/>
    <property type="project" value="UniProtKB-EC"/>
</dbReference>
<evidence type="ECO:0000256" key="2">
    <source>
        <dbReference type="ARBA" id="ARBA00004496"/>
    </source>
</evidence>
<dbReference type="GO" id="GO:0072344">
    <property type="term" value="P:rescue of stalled ribosome"/>
    <property type="evidence" value="ECO:0007669"/>
    <property type="project" value="InterPro"/>
</dbReference>